<organism evidence="1 2">
    <name type="scientific">Etheostoma spectabile</name>
    <name type="common">orangethroat darter</name>
    <dbReference type="NCBI Taxonomy" id="54343"/>
    <lineage>
        <taxon>Eukaryota</taxon>
        <taxon>Metazoa</taxon>
        <taxon>Chordata</taxon>
        <taxon>Craniata</taxon>
        <taxon>Vertebrata</taxon>
        <taxon>Euteleostomi</taxon>
        <taxon>Actinopterygii</taxon>
        <taxon>Neopterygii</taxon>
        <taxon>Teleostei</taxon>
        <taxon>Neoteleostei</taxon>
        <taxon>Acanthomorphata</taxon>
        <taxon>Eupercaria</taxon>
        <taxon>Perciformes</taxon>
        <taxon>Percoidei</taxon>
        <taxon>Percidae</taxon>
        <taxon>Etheostomatinae</taxon>
        <taxon>Etheostoma</taxon>
    </lineage>
</organism>
<dbReference type="AlphaFoldDB" id="A0A5J5D5M6"/>
<sequence length="62" mass="6858">VLQQEEQEGQEVLQEQQGVLALAMVGWQVEAIQDTQGLVKNALAVRVNSVAEKGSERPKDRK</sequence>
<name>A0A5J5D5M6_9PERO</name>
<gene>
    <name evidence="1" type="ORF">FQN60_000657</name>
</gene>
<feature type="non-terminal residue" evidence="1">
    <location>
        <position position="1"/>
    </location>
</feature>
<accession>A0A5J5D5M6</accession>
<dbReference type="EMBL" id="VOFY01000013">
    <property type="protein sequence ID" value="KAA8586821.1"/>
    <property type="molecule type" value="Genomic_DNA"/>
</dbReference>
<evidence type="ECO:0000313" key="1">
    <source>
        <dbReference type="EMBL" id="KAA8586821.1"/>
    </source>
</evidence>
<reference evidence="1 2" key="1">
    <citation type="submission" date="2019-08" db="EMBL/GenBank/DDBJ databases">
        <title>A chromosome-level genome assembly, high-density linkage maps, and genome scans reveal the genomic architecture of hybrid incompatibilities underlying speciation via character displacement in darters (Percidae: Etheostominae).</title>
        <authorList>
            <person name="Moran R.L."/>
            <person name="Catchen J.M."/>
            <person name="Fuller R.C."/>
        </authorList>
    </citation>
    <scope>NUCLEOTIDE SEQUENCE [LARGE SCALE GENOMIC DNA]</scope>
    <source>
        <strain evidence="1">EspeVRDwgs_2016</strain>
        <tissue evidence="1">Muscle</tissue>
    </source>
</reference>
<keyword evidence="2" id="KW-1185">Reference proteome</keyword>
<proteinExistence type="predicted"/>
<dbReference type="Proteomes" id="UP000327493">
    <property type="component" value="Chromosome 13"/>
</dbReference>
<comment type="caution">
    <text evidence="1">The sequence shown here is derived from an EMBL/GenBank/DDBJ whole genome shotgun (WGS) entry which is preliminary data.</text>
</comment>
<evidence type="ECO:0000313" key="2">
    <source>
        <dbReference type="Proteomes" id="UP000327493"/>
    </source>
</evidence>
<protein>
    <submittedName>
        <fullName evidence="1">Uncharacterized protein</fullName>
    </submittedName>
</protein>